<dbReference type="EMBL" id="BART01016972">
    <property type="protein sequence ID" value="GAG88286.1"/>
    <property type="molecule type" value="Genomic_DNA"/>
</dbReference>
<sequence>KSDDNLGLGFESAGNADDYYYPYFNEGELIEVKTRFRRKFKARFVSWEDRPDKT</sequence>
<evidence type="ECO:0000313" key="1">
    <source>
        <dbReference type="EMBL" id="GAG88286.1"/>
    </source>
</evidence>
<protein>
    <submittedName>
        <fullName evidence="1">Uncharacterized protein</fullName>
    </submittedName>
</protein>
<name>X1CVR7_9ZZZZ</name>
<comment type="caution">
    <text evidence="1">The sequence shown here is derived from an EMBL/GenBank/DDBJ whole genome shotgun (WGS) entry which is preliminary data.</text>
</comment>
<reference evidence="1" key="1">
    <citation type="journal article" date="2014" name="Front. Microbiol.">
        <title>High frequency of phylogenetically diverse reductive dehalogenase-homologous genes in deep subseafloor sedimentary metagenomes.</title>
        <authorList>
            <person name="Kawai M."/>
            <person name="Futagami T."/>
            <person name="Toyoda A."/>
            <person name="Takaki Y."/>
            <person name="Nishi S."/>
            <person name="Hori S."/>
            <person name="Arai W."/>
            <person name="Tsubouchi T."/>
            <person name="Morono Y."/>
            <person name="Uchiyama I."/>
            <person name="Ito T."/>
            <person name="Fujiyama A."/>
            <person name="Inagaki F."/>
            <person name="Takami H."/>
        </authorList>
    </citation>
    <scope>NUCLEOTIDE SEQUENCE</scope>
    <source>
        <strain evidence="1">Expedition CK06-06</strain>
    </source>
</reference>
<proteinExistence type="predicted"/>
<dbReference type="AlphaFoldDB" id="X1CVR7"/>
<accession>X1CVR7</accession>
<gene>
    <name evidence="1" type="ORF">S01H4_32464</name>
</gene>
<feature type="non-terminal residue" evidence="1">
    <location>
        <position position="1"/>
    </location>
</feature>
<organism evidence="1">
    <name type="scientific">marine sediment metagenome</name>
    <dbReference type="NCBI Taxonomy" id="412755"/>
    <lineage>
        <taxon>unclassified sequences</taxon>
        <taxon>metagenomes</taxon>
        <taxon>ecological metagenomes</taxon>
    </lineage>
</organism>